<dbReference type="InterPro" id="IPR041569">
    <property type="entry name" value="AAA_lid_3"/>
</dbReference>
<evidence type="ECO:0000256" key="2">
    <source>
        <dbReference type="ARBA" id="ARBA00022741"/>
    </source>
</evidence>
<dbReference type="PROSITE" id="PS00674">
    <property type="entry name" value="AAA"/>
    <property type="match status" value="1"/>
</dbReference>
<feature type="compositionally biased region" description="Basic and acidic residues" evidence="5">
    <location>
        <begin position="1"/>
        <end position="23"/>
    </location>
</feature>
<protein>
    <submittedName>
        <fullName evidence="8">Uncharacterized protein</fullName>
    </submittedName>
</protein>
<dbReference type="AlphaFoldDB" id="A0A9W6ZER0"/>
<gene>
    <name evidence="8" type="ORF">TrRE_jg13170</name>
</gene>
<evidence type="ECO:0000256" key="5">
    <source>
        <dbReference type="SAM" id="MobiDB-lite"/>
    </source>
</evidence>
<dbReference type="InterPro" id="IPR050304">
    <property type="entry name" value="MT-severing_AAA_ATPase"/>
</dbReference>
<evidence type="ECO:0000256" key="1">
    <source>
        <dbReference type="ARBA" id="ARBA00006914"/>
    </source>
</evidence>
<dbReference type="SUPFAM" id="SSF52540">
    <property type="entry name" value="P-loop containing nucleoside triphosphate hydrolases"/>
    <property type="match status" value="1"/>
</dbReference>
<dbReference type="PANTHER" id="PTHR23074:SF17">
    <property type="entry name" value="FIDGETIN-LIKE PROTEIN 1"/>
    <property type="match status" value="1"/>
</dbReference>
<evidence type="ECO:0000313" key="8">
    <source>
        <dbReference type="EMBL" id="GMH49179.1"/>
    </source>
</evidence>
<dbReference type="InterPro" id="IPR003959">
    <property type="entry name" value="ATPase_AAA_core"/>
</dbReference>
<dbReference type="Proteomes" id="UP001165082">
    <property type="component" value="Unassembled WGS sequence"/>
</dbReference>
<feature type="compositionally biased region" description="Low complexity" evidence="5">
    <location>
        <begin position="34"/>
        <end position="43"/>
    </location>
</feature>
<comment type="similarity">
    <text evidence="1 4">Belongs to the AAA ATPase family.</text>
</comment>
<comment type="caution">
    <text evidence="8">The sequence shown here is derived from an EMBL/GenBank/DDBJ whole genome shotgun (WGS) entry which is preliminary data.</text>
</comment>
<dbReference type="Gene3D" id="3.40.50.300">
    <property type="entry name" value="P-loop containing nucleotide triphosphate hydrolases"/>
    <property type="match status" value="1"/>
</dbReference>
<dbReference type="FunFam" id="1.10.8.60:FF:000022">
    <property type="entry name" value="Fidgetin like 1"/>
    <property type="match status" value="1"/>
</dbReference>
<feature type="compositionally biased region" description="Polar residues" evidence="5">
    <location>
        <begin position="24"/>
        <end position="33"/>
    </location>
</feature>
<dbReference type="InterPro" id="IPR027417">
    <property type="entry name" value="P-loop_NTPase"/>
</dbReference>
<sequence>MDGEMREAKFKIANLENDRRNLENQKQSLQQEIQRLQNLQQQQHRQHPPPQSSHHHNPYHNPPAPSEHRNDFMPASMVPDDPSSSSSNSQQQHSQDHGRGGYNQQNNNPYQFHQSQPPPPQNKPIQKNVPESLKRKFVPPKKTNPSNSSSSNPSNSQQQKRTSSSSDKTSKEEDEELPEELKHLDPELCKSIMYDIMSPPTHITFDSISGLKSAKDAIFEMTEFLVQLDGTKEGTGRVLLIGATNRPAELDDAARRRFVKRLYIPLPDTLGRTEMINSLLKGNRHELGEKEVGRLASKTDGFSGADLKSLCNDASMGPIRELGKGAMESSSGPHCPSGAPWFLQHP</sequence>
<reference evidence="8" key="1">
    <citation type="submission" date="2022-07" db="EMBL/GenBank/DDBJ databases">
        <title>Genome analysis of Parmales, a sister group of diatoms, reveals the evolutionary specialization of diatoms from phago-mixotrophs to photoautotrophs.</title>
        <authorList>
            <person name="Ban H."/>
            <person name="Sato S."/>
            <person name="Yoshikawa S."/>
            <person name="Kazumasa Y."/>
            <person name="Nakamura Y."/>
            <person name="Ichinomiya M."/>
            <person name="Saitoh K."/>
            <person name="Sato N."/>
            <person name="Blanc-Mathieu R."/>
            <person name="Endo H."/>
            <person name="Kuwata A."/>
            <person name="Ogata H."/>
        </authorList>
    </citation>
    <scope>NUCLEOTIDE SEQUENCE</scope>
</reference>
<dbReference type="Gene3D" id="1.10.8.60">
    <property type="match status" value="1"/>
</dbReference>
<feature type="region of interest" description="Disordered" evidence="5">
    <location>
        <begin position="322"/>
        <end position="346"/>
    </location>
</feature>
<evidence type="ECO:0000313" key="9">
    <source>
        <dbReference type="Proteomes" id="UP001165082"/>
    </source>
</evidence>
<organism evidence="8 9">
    <name type="scientific">Triparma retinervis</name>
    <dbReference type="NCBI Taxonomy" id="2557542"/>
    <lineage>
        <taxon>Eukaryota</taxon>
        <taxon>Sar</taxon>
        <taxon>Stramenopiles</taxon>
        <taxon>Ochrophyta</taxon>
        <taxon>Bolidophyceae</taxon>
        <taxon>Parmales</taxon>
        <taxon>Triparmaceae</taxon>
        <taxon>Triparma</taxon>
    </lineage>
</organism>
<feature type="region of interest" description="Disordered" evidence="5">
    <location>
        <begin position="1"/>
        <end position="183"/>
    </location>
</feature>
<evidence type="ECO:0000256" key="4">
    <source>
        <dbReference type="RuleBase" id="RU003651"/>
    </source>
</evidence>
<dbReference type="Pfam" id="PF17862">
    <property type="entry name" value="AAA_lid_3"/>
    <property type="match status" value="1"/>
</dbReference>
<dbReference type="Pfam" id="PF00004">
    <property type="entry name" value="AAA"/>
    <property type="match status" value="1"/>
</dbReference>
<accession>A0A9W6ZER0</accession>
<evidence type="ECO:0000259" key="7">
    <source>
        <dbReference type="Pfam" id="PF17862"/>
    </source>
</evidence>
<keyword evidence="3 4" id="KW-0067">ATP-binding</keyword>
<feature type="domain" description="AAA ATPase AAA+ lid" evidence="7">
    <location>
        <begin position="294"/>
        <end position="324"/>
    </location>
</feature>
<name>A0A9W6ZER0_9STRA</name>
<feature type="domain" description="ATPase AAA-type core" evidence="6">
    <location>
        <begin position="215"/>
        <end position="266"/>
    </location>
</feature>
<dbReference type="InterPro" id="IPR003960">
    <property type="entry name" value="ATPase_AAA_CS"/>
</dbReference>
<dbReference type="OrthoDB" id="29072at2759"/>
<feature type="compositionally biased region" description="Low complexity" evidence="5">
    <location>
        <begin position="83"/>
        <end position="93"/>
    </location>
</feature>
<keyword evidence="2 4" id="KW-0547">Nucleotide-binding</keyword>
<feature type="compositionally biased region" description="Low complexity" evidence="5">
    <location>
        <begin position="140"/>
        <end position="167"/>
    </location>
</feature>
<evidence type="ECO:0000256" key="3">
    <source>
        <dbReference type="ARBA" id="ARBA00022840"/>
    </source>
</evidence>
<dbReference type="EMBL" id="BRXZ01001897">
    <property type="protein sequence ID" value="GMH49179.1"/>
    <property type="molecule type" value="Genomic_DNA"/>
</dbReference>
<dbReference type="GO" id="GO:0016887">
    <property type="term" value="F:ATP hydrolysis activity"/>
    <property type="evidence" value="ECO:0007669"/>
    <property type="project" value="InterPro"/>
</dbReference>
<keyword evidence="9" id="KW-1185">Reference proteome</keyword>
<dbReference type="PANTHER" id="PTHR23074">
    <property type="entry name" value="AAA DOMAIN-CONTAINING"/>
    <property type="match status" value="1"/>
</dbReference>
<dbReference type="GO" id="GO:0005524">
    <property type="term" value="F:ATP binding"/>
    <property type="evidence" value="ECO:0007669"/>
    <property type="project" value="UniProtKB-KW"/>
</dbReference>
<evidence type="ECO:0000259" key="6">
    <source>
        <dbReference type="Pfam" id="PF00004"/>
    </source>
</evidence>
<proteinExistence type="inferred from homology"/>